<dbReference type="SUPFAM" id="SSF55973">
    <property type="entry name" value="S-adenosylmethionine synthetase"/>
    <property type="match status" value="3"/>
</dbReference>
<dbReference type="CDD" id="cd18079">
    <property type="entry name" value="S-AdoMet_synt"/>
    <property type="match status" value="1"/>
</dbReference>
<feature type="domain" description="S-adenosylmethionine synthetase central" evidence="14">
    <location>
        <begin position="109"/>
        <end position="225"/>
    </location>
</feature>
<evidence type="ECO:0000256" key="12">
    <source>
        <dbReference type="RuleBase" id="RU004462"/>
    </source>
</evidence>
<proteinExistence type="inferred from homology"/>
<evidence type="ECO:0000256" key="8">
    <source>
        <dbReference type="ARBA" id="ARBA00022842"/>
    </source>
</evidence>
<evidence type="ECO:0000256" key="3">
    <source>
        <dbReference type="ARBA" id="ARBA00022563"/>
    </source>
</evidence>
<evidence type="ECO:0000256" key="9">
    <source>
        <dbReference type="ARBA" id="ARBA00022958"/>
    </source>
</evidence>
<comment type="cofactor">
    <cofactor evidence="10">
        <name>K(+)</name>
        <dbReference type="ChEBI" id="CHEBI:29103"/>
    </cofactor>
    <text evidence="10">Binds 1 potassium ion per subunit.</text>
</comment>
<feature type="binding site" evidence="10">
    <location>
        <position position="260"/>
    </location>
    <ligand>
        <name>ATP</name>
        <dbReference type="ChEBI" id="CHEBI:30616"/>
        <note>ligand shared between two neighboring subunits</note>
    </ligand>
</feature>
<feature type="binding site" description="in other chain" evidence="10">
    <location>
        <begin position="224"/>
        <end position="225"/>
    </location>
    <ligand>
        <name>ATP</name>
        <dbReference type="ChEBI" id="CHEBI:30616"/>
        <note>ligand shared between two neighboring subunits</note>
    </ligand>
</feature>
<dbReference type="InterPro" id="IPR022631">
    <property type="entry name" value="ADOMET_SYNTHASE_CS"/>
</dbReference>
<evidence type="ECO:0000256" key="10">
    <source>
        <dbReference type="HAMAP-Rule" id="MF_00086"/>
    </source>
</evidence>
<dbReference type="Proteomes" id="UP001449582">
    <property type="component" value="Unassembled WGS sequence"/>
</dbReference>
<keyword evidence="6 10" id="KW-0547">Nucleotide-binding</keyword>
<feature type="binding site" description="in other chain" evidence="10">
    <location>
        <position position="58"/>
    </location>
    <ligand>
        <name>L-methionine</name>
        <dbReference type="ChEBI" id="CHEBI:57844"/>
        <note>ligand shared between two neighboring subunits</note>
    </ligand>
</feature>
<organism evidence="16 17">
    <name type="scientific">Ureaplasma ceti</name>
    <dbReference type="NCBI Taxonomy" id="3119530"/>
    <lineage>
        <taxon>Bacteria</taxon>
        <taxon>Bacillati</taxon>
        <taxon>Mycoplasmatota</taxon>
        <taxon>Mycoplasmoidales</taxon>
        <taxon>Mycoplasmoidaceae</taxon>
        <taxon>Ureaplasma</taxon>
    </lineage>
</organism>
<feature type="binding site" evidence="10">
    <location>
        <position position="256"/>
    </location>
    <ligand>
        <name>ATP</name>
        <dbReference type="ChEBI" id="CHEBI:30616"/>
        <note>ligand shared between two neighboring subunits</note>
    </ligand>
</feature>
<dbReference type="Pfam" id="PF00438">
    <property type="entry name" value="S-AdoMet_synt_N"/>
    <property type="match status" value="1"/>
</dbReference>
<comment type="function">
    <text evidence="10">Catalyzes the formation of S-adenosylmethionine (AdoMet) from methionine and ATP. The overall synthetic reaction is composed of two sequential steps, AdoMet formation and the subsequent tripolyphosphate hydrolysis which occurs prior to release of AdoMet from the enzyme.</text>
</comment>
<keyword evidence="3 10" id="KW-0554">One-carbon metabolism</keyword>
<feature type="binding site" evidence="10">
    <location>
        <position position="233"/>
    </location>
    <ligand>
        <name>L-methionine</name>
        <dbReference type="ChEBI" id="CHEBI:57844"/>
        <note>ligand shared between two neighboring subunits</note>
    </ligand>
</feature>
<feature type="binding site" evidence="10">
    <location>
        <position position="19"/>
    </location>
    <ligand>
        <name>Mg(2+)</name>
        <dbReference type="ChEBI" id="CHEBI:18420"/>
    </ligand>
</feature>
<dbReference type="PROSITE" id="PS00377">
    <property type="entry name" value="ADOMET_SYNTHASE_2"/>
    <property type="match status" value="1"/>
</dbReference>
<comment type="subcellular location">
    <subcellularLocation>
        <location evidence="10 11">Cytoplasm</location>
    </subcellularLocation>
</comment>
<comment type="cofactor">
    <cofactor evidence="10">
        <name>Mg(2+)</name>
        <dbReference type="ChEBI" id="CHEBI:18420"/>
    </cofactor>
    <text evidence="10">Binds 2 divalent ions per subunit.</text>
</comment>
<dbReference type="EC" id="2.5.1.6" evidence="10"/>
<sequence>MSKEKILFTSESVGPGHPDKICDQISDAVLDECLKKDPNSRVACEVFASNRLIVIGGEITTSTYVDVVKTAWKVLEPLGYTEADFTIISNINSQSNDISQAVSKVKKDDIGAGDQGIVFGYATDETPELMPLPIMLAHELVREMETARKAKEVSWLKSDMKSQVTIDYTDETNPQIDTMLASVQHAESATKEEIDAFVAQKMDQVANKYHLNLDFKKIINPSGRFVIGGPIGDTGLTGRKIIVDTYGGAAKHGGGAFSGKDPSKVDRSGSYLARYIALNVVSAKLAKRCEIQIAFGIGLTEPIAIHINTFNTSEYSDSQLLKAIKKTFDMKIGHFLQYLDLYKPHYRATSTYGHFGRKDVKLPWERKDKVKELVANIK</sequence>
<feature type="binding site" description="in other chain" evidence="10">
    <location>
        <begin position="239"/>
        <end position="240"/>
    </location>
    <ligand>
        <name>ATP</name>
        <dbReference type="ChEBI" id="CHEBI:30616"/>
        <note>ligand shared between two neighboring subunits</note>
    </ligand>
</feature>
<evidence type="ECO:0000256" key="6">
    <source>
        <dbReference type="ARBA" id="ARBA00022741"/>
    </source>
</evidence>
<keyword evidence="9 10" id="KW-0630">Potassium</keyword>
<feature type="binding site" evidence="10">
    <location>
        <position position="45"/>
    </location>
    <ligand>
        <name>K(+)</name>
        <dbReference type="ChEBI" id="CHEBI:29103"/>
    </ligand>
</feature>
<evidence type="ECO:0000256" key="5">
    <source>
        <dbReference type="ARBA" id="ARBA00022723"/>
    </source>
</evidence>
<name>A0ABP9U648_9BACT</name>
<feature type="domain" description="S-adenosylmethionine synthetase N-terminal" evidence="13">
    <location>
        <begin position="6"/>
        <end position="89"/>
    </location>
</feature>
<evidence type="ECO:0000259" key="15">
    <source>
        <dbReference type="Pfam" id="PF02773"/>
    </source>
</evidence>
<gene>
    <name evidence="10 16" type="primary">metK</name>
    <name evidence="16" type="ORF">UREOM_5270</name>
</gene>
<evidence type="ECO:0000256" key="4">
    <source>
        <dbReference type="ARBA" id="ARBA00022679"/>
    </source>
</evidence>
<keyword evidence="17" id="KW-1185">Reference proteome</keyword>
<evidence type="ECO:0000256" key="11">
    <source>
        <dbReference type="RuleBase" id="RU000542"/>
    </source>
</evidence>
<accession>A0ABP9U648</accession>
<dbReference type="RefSeq" id="WP_353289976.1">
    <property type="nucleotide sequence ID" value="NZ_BAABQM010000003.1"/>
</dbReference>
<protein>
    <recommendedName>
        <fullName evidence="10">S-adenosylmethionine synthase</fullName>
        <shortName evidence="10">AdoMet synthase</shortName>
        <ecNumber evidence="10">2.5.1.6</ecNumber>
    </recommendedName>
    <alternativeName>
        <fullName evidence="10">MAT</fullName>
    </alternativeName>
    <alternativeName>
        <fullName evidence="10">Methionine adenosyltransferase</fullName>
    </alternativeName>
</protein>
<feature type="binding site" description="in other chain" evidence="10">
    <location>
        <begin position="159"/>
        <end position="161"/>
    </location>
    <ligand>
        <name>ATP</name>
        <dbReference type="ChEBI" id="CHEBI:30616"/>
        <note>ligand shared between two neighboring subunits</note>
    </ligand>
</feature>
<comment type="similarity">
    <text evidence="2 10 12">Belongs to the AdoMet synthase family.</text>
</comment>
<evidence type="ECO:0000256" key="1">
    <source>
        <dbReference type="ARBA" id="ARBA00005224"/>
    </source>
</evidence>
<dbReference type="InterPro" id="IPR022629">
    <property type="entry name" value="S-AdoMet_synt_central"/>
</dbReference>
<feature type="domain" description="S-adenosylmethionine synthetase C-terminal" evidence="15">
    <location>
        <begin position="227"/>
        <end position="366"/>
    </location>
</feature>
<comment type="catalytic activity">
    <reaction evidence="10">
        <text>L-methionine + ATP + H2O = S-adenosyl-L-methionine + phosphate + diphosphate</text>
        <dbReference type="Rhea" id="RHEA:21080"/>
        <dbReference type="ChEBI" id="CHEBI:15377"/>
        <dbReference type="ChEBI" id="CHEBI:30616"/>
        <dbReference type="ChEBI" id="CHEBI:33019"/>
        <dbReference type="ChEBI" id="CHEBI:43474"/>
        <dbReference type="ChEBI" id="CHEBI:57844"/>
        <dbReference type="ChEBI" id="CHEBI:59789"/>
        <dbReference type="EC" id="2.5.1.6"/>
    </reaction>
</comment>
<reference evidence="16" key="1">
    <citation type="submission" date="2024-02" db="EMBL/GenBank/DDBJ databases">
        <title>Draft genome sequence of new strains in genus Ureaplasma.</title>
        <authorList>
            <person name="Nakajima Y."/>
            <person name="Segawa T."/>
        </authorList>
    </citation>
    <scope>NUCLEOTIDE SEQUENCE [LARGE SCALE GENOMIC DNA]</scope>
    <source>
        <strain evidence="16">OM1</strain>
    </source>
</reference>
<feature type="binding site" description="in other chain" evidence="10">
    <location>
        <position position="264"/>
    </location>
    <ligand>
        <name>L-methionine</name>
        <dbReference type="ChEBI" id="CHEBI:57844"/>
        <note>ligand shared between two neighboring subunits</note>
    </ligand>
</feature>
<dbReference type="PROSITE" id="PS00376">
    <property type="entry name" value="ADOMET_SYNTHASE_1"/>
    <property type="match status" value="1"/>
</dbReference>
<comment type="pathway">
    <text evidence="1 10">Amino-acid biosynthesis; S-adenosyl-L-methionine biosynthesis; S-adenosyl-L-methionine from L-methionine: step 1/1.</text>
</comment>
<keyword evidence="4 10" id="KW-0808">Transferase</keyword>
<dbReference type="Pfam" id="PF02772">
    <property type="entry name" value="S-AdoMet_synt_M"/>
    <property type="match status" value="1"/>
</dbReference>
<feature type="region of interest" description="Flexible loop" evidence="10">
    <location>
        <begin position="94"/>
        <end position="104"/>
    </location>
</feature>
<dbReference type="InterPro" id="IPR022630">
    <property type="entry name" value="S-AdoMet_synt_C"/>
</dbReference>
<dbReference type="PANTHER" id="PTHR11964">
    <property type="entry name" value="S-ADENOSYLMETHIONINE SYNTHETASE"/>
    <property type="match status" value="1"/>
</dbReference>
<keyword evidence="5 10" id="KW-0479">Metal-binding</keyword>
<evidence type="ECO:0000313" key="16">
    <source>
        <dbReference type="EMBL" id="GAA5414816.1"/>
    </source>
</evidence>
<comment type="subunit">
    <text evidence="10">Homotetramer; dimer of dimers.</text>
</comment>
<dbReference type="InterPro" id="IPR022628">
    <property type="entry name" value="S-AdoMet_synt_N"/>
</dbReference>
<evidence type="ECO:0000256" key="7">
    <source>
        <dbReference type="ARBA" id="ARBA00022840"/>
    </source>
</evidence>
<dbReference type="EMBL" id="BAABQM010000003">
    <property type="protein sequence ID" value="GAA5414816.1"/>
    <property type="molecule type" value="Genomic_DNA"/>
</dbReference>
<keyword evidence="8 10" id="KW-0460">Magnesium</keyword>
<comment type="caution">
    <text evidence="16">The sequence shown here is derived from an EMBL/GenBank/DDBJ whole genome shotgun (WGS) entry which is preliminary data.</text>
</comment>
<dbReference type="Gene3D" id="3.30.300.10">
    <property type="match status" value="3"/>
</dbReference>
<feature type="binding site" description="in other chain" evidence="10">
    <location>
        <position position="17"/>
    </location>
    <ligand>
        <name>ATP</name>
        <dbReference type="ChEBI" id="CHEBI:30616"/>
        <note>ligand shared between two neighboring subunits</note>
    </ligand>
</feature>
<dbReference type="Pfam" id="PF02773">
    <property type="entry name" value="S-AdoMet_synt_C"/>
    <property type="match status" value="1"/>
</dbReference>
<evidence type="ECO:0000313" key="17">
    <source>
        <dbReference type="Proteomes" id="UP001449582"/>
    </source>
</evidence>
<feature type="binding site" evidence="10">
    <location>
        <position position="233"/>
    </location>
    <ligand>
        <name>ATP</name>
        <dbReference type="ChEBI" id="CHEBI:30616"/>
        <note>ligand shared between two neighboring subunits</note>
    </ligand>
</feature>
<dbReference type="InterPro" id="IPR002133">
    <property type="entry name" value="S-AdoMet_synthetase"/>
</dbReference>
<dbReference type="InterPro" id="IPR022636">
    <property type="entry name" value="S-AdoMet_synthetase_sfam"/>
</dbReference>
<evidence type="ECO:0000259" key="14">
    <source>
        <dbReference type="Pfam" id="PF02772"/>
    </source>
</evidence>
<evidence type="ECO:0000256" key="2">
    <source>
        <dbReference type="ARBA" id="ARBA00009685"/>
    </source>
</evidence>
<evidence type="ECO:0000259" key="13">
    <source>
        <dbReference type="Pfam" id="PF00438"/>
    </source>
</evidence>
<keyword evidence="10" id="KW-0963">Cytoplasm</keyword>
<feature type="binding site" description="in other chain" evidence="10">
    <location>
        <position position="94"/>
    </location>
    <ligand>
        <name>L-methionine</name>
        <dbReference type="ChEBI" id="CHEBI:57844"/>
        <note>ligand shared between two neighboring subunits</note>
    </ligand>
</feature>
<keyword evidence="7 10" id="KW-0067">ATP-binding</keyword>
<dbReference type="PIRSF" id="PIRSF000497">
    <property type="entry name" value="MAT"/>
    <property type="match status" value="1"/>
</dbReference>
<dbReference type="HAMAP" id="MF_00086">
    <property type="entry name" value="S_AdoMet_synth1"/>
    <property type="match status" value="1"/>
</dbReference>
<dbReference type="NCBIfam" id="TIGR01034">
    <property type="entry name" value="metK"/>
    <property type="match status" value="1"/>
</dbReference>